<accession>A0ABU4LMF0</accession>
<dbReference type="SUPFAM" id="SSF46785">
    <property type="entry name" value="Winged helix' DNA-binding domain"/>
    <property type="match status" value="3"/>
</dbReference>
<dbReference type="Pfam" id="PF00392">
    <property type="entry name" value="GntR"/>
    <property type="match status" value="2"/>
</dbReference>
<evidence type="ECO:0000256" key="1">
    <source>
        <dbReference type="ARBA" id="ARBA00023015"/>
    </source>
</evidence>
<keyword evidence="3" id="KW-0804">Transcription</keyword>
<keyword evidence="7" id="KW-1185">Reference proteome</keyword>
<dbReference type="PROSITE" id="PS50949">
    <property type="entry name" value="HTH_GNTR"/>
    <property type="match status" value="3"/>
</dbReference>
<feature type="region of interest" description="Disordered" evidence="4">
    <location>
        <begin position="144"/>
        <end position="163"/>
    </location>
</feature>
<reference evidence="6 7" key="1">
    <citation type="journal article" date="2023" name="Microb. Genom.">
        <title>Mesoterricola silvestris gen. nov., sp. nov., Mesoterricola sediminis sp. nov., Geothrix oryzae sp. nov., Geothrix edaphica sp. nov., Geothrix rubra sp. nov., and Geothrix limicola sp. nov., six novel members of Acidobacteriota isolated from soils.</title>
        <authorList>
            <person name="Weisberg A.J."/>
            <person name="Pearce E."/>
            <person name="Kramer C.G."/>
            <person name="Chang J.H."/>
            <person name="Clarke C.R."/>
        </authorList>
    </citation>
    <scope>NUCLEOTIDE SEQUENCE [LARGE SCALE GENOMIC DNA]</scope>
    <source>
        <strain evidence="6 7">NRRL_B-2795</strain>
    </source>
</reference>
<organism evidence="6 7">
    <name type="scientific">Streptomyces griseiscabiei</name>
    <dbReference type="NCBI Taxonomy" id="2993540"/>
    <lineage>
        <taxon>Bacteria</taxon>
        <taxon>Bacillati</taxon>
        <taxon>Actinomycetota</taxon>
        <taxon>Actinomycetes</taxon>
        <taxon>Kitasatosporales</taxon>
        <taxon>Streptomycetaceae</taxon>
        <taxon>Streptomyces</taxon>
    </lineage>
</organism>
<feature type="domain" description="HTH gntR-type" evidence="5">
    <location>
        <begin position="79"/>
        <end position="147"/>
    </location>
</feature>
<gene>
    <name evidence="6" type="ORF">PV517_46790</name>
</gene>
<evidence type="ECO:0000259" key="5">
    <source>
        <dbReference type="PROSITE" id="PS50949"/>
    </source>
</evidence>
<dbReference type="PANTHER" id="PTHR44846">
    <property type="entry name" value="MANNOSYL-D-GLYCERATE TRANSPORT/METABOLISM SYSTEM REPRESSOR MNGR-RELATED"/>
    <property type="match status" value="1"/>
</dbReference>
<comment type="caution">
    <text evidence="6">The sequence shown here is derived from an EMBL/GenBank/DDBJ whole genome shotgun (WGS) entry which is preliminary data.</text>
</comment>
<evidence type="ECO:0000256" key="4">
    <source>
        <dbReference type="SAM" id="MobiDB-lite"/>
    </source>
</evidence>
<dbReference type="InterPro" id="IPR036390">
    <property type="entry name" value="WH_DNA-bd_sf"/>
</dbReference>
<dbReference type="RefSeq" id="WP_086757270.1">
    <property type="nucleotide sequence ID" value="NZ_JAGJBZ010000002.1"/>
</dbReference>
<keyword evidence="1" id="KW-0805">Transcription regulation</keyword>
<evidence type="ECO:0000256" key="3">
    <source>
        <dbReference type="ARBA" id="ARBA00023163"/>
    </source>
</evidence>
<feature type="compositionally biased region" description="Pro residues" evidence="4">
    <location>
        <begin position="246"/>
        <end position="259"/>
    </location>
</feature>
<name>A0ABU4LMF0_9ACTN</name>
<evidence type="ECO:0000313" key="6">
    <source>
        <dbReference type="EMBL" id="MDX2916163.1"/>
    </source>
</evidence>
<dbReference type="SMART" id="SM00345">
    <property type="entry name" value="HTH_GNTR"/>
    <property type="match status" value="3"/>
</dbReference>
<keyword evidence="2" id="KW-0238">DNA-binding</keyword>
<dbReference type="InterPro" id="IPR036388">
    <property type="entry name" value="WH-like_DNA-bd_sf"/>
</dbReference>
<feature type="domain" description="HTH gntR-type" evidence="5">
    <location>
        <begin position="174"/>
        <end position="243"/>
    </location>
</feature>
<dbReference type="CDD" id="cd07377">
    <property type="entry name" value="WHTH_GntR"/>
    <property type="match status" value="1"/>
</dbReference>
<dbReference type="Gene3D" id="1.10.10.10">
    <property type="entry name" value="Winged helix-like DNA-binding domain superfamily/Winged helix DNA-binding domain"/>
    <property type="match status" value="3"/>
</dbReference>
<dbReference type="InterPro" id="IPR050679">
    <property type="entry name" value="Bact_HTH_transcr_reg"/>
</dbReference>
<evidence type="ECO:0000256" key="2">
    <source>
        <dbReference type="ARBA" id="ARBA00023125"/>
    </source>
</evidence>
<feature type="domain" description="HTH gntR-type" evidence="5">
    <location>
        <begin position="2"/>
        <end position="70"/>
    </location>
</feature>
<protein>
    <submittedName>
        <fullName evidence="6">GntR family transcriptional regulator</fullName>
    </submittedName>
</protein>
<evidence type="ECO:0000313" key="7">
    <source>
        <dbReference type="Proteomes" id="UP001271723"/>
    </source>
</evidence>
<sequence length="275" mass="28866">MPRPKDTIKEAVLARIAAGEYRIGQPLPTGSELADEFQVTTQTVRNALRPLLRQGTLYSRGRGGTFVARHNAPVPARAVEAAPAITATLRARLADGTYPAGAQLPVKETQAAEFGVCIRTLDLARKPLLDEGLLITVTGSGTFAAGPGAPHPTPNRTPGPEHGPVTRATIPGRTSSWRHVQDTVLARIDDHTYPPGTRITAGSLAPQFAGVASRTIHHALASLVTQGRLRSRRGNEGGYVVTESGPAPPARIPRQPSPPVSGTAAAQPGHKFATA</sequence>
<proteinExistence type="predicted"/>
<dbReference type="EMBL" id="JARAVY010000040">
    <property type="protein sequence ID" value="MDX2916163.1"/>
    <property type="molecule type" value="Genomic_DNA"/>
</dbReference>
<dbReference type="PANTHER" id="PTHR44846:SF1">
    <property type="entry name" value="MANNOSYL-D-GLYCERATE TRANSPORT_METABOLISM SYSTEM REPRESSOR MNGR-RELATED"/>
    <property type="match status" value="1"/>
</dbReference>
<dbReference type="Proteomes" id="UP001271723">
    <property type="component" value="Unassembled WGS sequence"/>
</dbReference>
<feature type="region of interest" description="Disordered" evidence="4">
    <location>
        <begin position="232"/>
        <end position="275"/>
    </location>
</feature>
<dbReference type="InterPro" id="IPR000524">
    <property type="entry name" value="Tscrpt_reg_HTH_GntR"/>
</dbReference>